<keyword evidence="5 8" id="KW-0812">Transmembrane</keyword>
<dbReference type="Proteomes" id="UP000323257">
    <property type="component" value="Unassembled WGS sequence"/>
</dbReference>
<keyword evidence="6 8" id="KW-1133">Transmembrane helix</keyword>
<dbReference type="EMBL" id="VNHS01000008">
    <property type="protein sequence ID" value="TYP72415.1"/>
    <property type="molecule type" value="Genomic_DNA"/>
</dbReference>
<dbReference type="InterPro" id="IPR037294">
    <property type="entry name" value="ABC_BtuC-like"/>
</dbReference>
<sequence>MHSRSHSRIWTVLAVIWALLAVALYISITEGTFDISVKDVVKTLLRIDPVMEHDLVIFEFRLPRIVIGALVGFALGIAGAVVQGITRNGLADTGMLGINAGAGTATVLFMFLFQGQVTGLGTWSIMLMPLCGLAGGLLAASLIFMLAREGKRLDPQRLILVGIAIGSGFGAVTLYVSLKMNPQDFEMAAVWLAGSVYNANWTYVASMLPWLILLVPFIWMKSYVLDVLQLEEYSAAGVGVPVERERRGLLIACVGLVSACVAVSGSIGFVGLIAPHIAKRLVGLKHSRIIPVCGFIGMTMVVVADLIGKTVFAPNQLAVGIVISIIGVPYFVYLLFRSSK</sequence>
<evidence type="ECO:0000256" key="1">
    <source>
        <dbReference type="ARBA" id="ARBA00004651"/>
    </source>
</evidence>
<feature type="transmembrane region" description="Helical" evidence="8">
    <location>
        <begin position="94"/>
        <end position="113"/>
    </location>
</feature>
<evidence type="ECO:0000256" key="3">
    <source>
        <dbReference type="ARBA" id="ARBA00022448"/>
    </source>
</evidence>
<keyword evidence="7 8" id="KW-0472">Membrane</keyword>
<comment type="similarity">
    <text evidence="2">Belongs to the binding-protein-dependent transport system permease family. FecCD subfamily.</text>
</comment>
<gene>
    <name evidence="9" type="ORF">BCM02_10869</name>
</gene>
<dbReference type="SUPFAM" id="SSF81345">
    <property type="entry name" value="ABC transporter involved in vitamin B12 uptake, BtuC"/>
    <property type="match status" value="1"/>
</dbReference>
<feature type="transmembrane region" description="Helical" evidence="8">
    <location>
        <begin position="317"/>
        <end position="336"/>
    </location>
</feature>
<feature type="transmembrane region" description="Helical" evidence="8">
    <location>
        <begin position="125"/>
        <end position="146"/>
    </location>
</feature>
<dbReference type="Gene3D" id="1.10.3470.10">
    <property type="entry name" value="ABC transporter involved in vitamin B12 uptake, BtuC"/>
    <property type="match status" value="1"/>
</dbReference>
<evidence type="ECO:0000313" key="9">
    <source>
        <dbReference type="EMBL" id="TYP72415.1"/>
    </source>
</evidence>
<feature type="transmembrane region" description="Helical" evidence="8">
    <location>
        <begin position="62"/>
        <end position="82"/>
    </location>
</feature>
<keyword evidence="3" id="KW-0813">Transport</keyword>
<dbReference type="CDD" id="cd06550">
    <property type="entry name" value="TM_ABC_iron-siderophores_like"/>
    <property type="match status" value="1"/>
</dbReference>
<evidence type="ECO:0000313" key="10">
    <source>
        <dbReference type="Proteomes" id="UP000323257"/>
    </source>
</evidence>
<dbReference type="RefSeq" id="WP_148931046.1">
    <property type="nucleotide sequence ID" value="NZ_VNHS01000008.1"/>
</dbReference>
<name>A0A5S5BZ03_9BACL</name>
<feature type="transmembrane region" description="Helical" evidence="8">
    <location>
        <begin position="158"/>
        <end position="178"/>
    </location>
</feature>
<feature type="transmembrane region" description="Helical" evidence="8">
    <location>
        <begin position="9"/>
        <end position="28"/>
    </location>
</feature>
<dbReference type="FunFam" id="1.10.3470.10:FF:000001">
    <property type="entry name" value="Vitamin B12 ABC transporter permease BtuC"/>
    <property type="match status" value="1"/>
</dbReference>
<dbReference type="PANTHER" id="PTHR30472:SF23">
    <property type="entry name" value="IRON-UPTAKE SYSTEM PERMEASE PROTEIN FEUC"/>
    <property type="match status" value="1"/>
</dbReference>
<protein>
    <submittedName>
        <fullName evidence="9">Iron complex transport system permease protein</fullName>
    </submittedName>
</protein>
<dbReference type="AlphaFoldDB" id="A0A5S5BZ03"/>
<proteinExistence type="inferred from homology"/>
<feature type="transmembrane region" description="Helical" evidence="8">
    <location>
        <begin position="249"/>
        <end position="277"/>
    </location>
</feature>
<accession>A0A5S5BZ03</accession>
<keyword evidence="10" id="KW-1185">Reference proteome</keyword>
<evidence type="ECO:0000256" key="8">
    <source>
        <dbReference type="SAM" id="Phobius"/>
    </source>
</evidence>
<dbReference type="InterPro" id="IPR000522">
    <property type="entry name" value="ABC_transptr_permease_BtuC"/>
</dbReference>
<dbReference type="GO" id="GO:0033214">
    <property type="term" value="P:siderophore-iron import into cell"/>
    <property type="evidence" value="ECO:0007669"/>
    <property type="project" value="TreeGrafter"/>
</dbReference>
<reference evidence="9 10" key="1">
    <citation type="submission" date="2019-07" db="EMBL/GenBank/DDBJ databases">
        <title>Genomic Encyclopedia of Type Strains, Phase III (KMG-III): the genomes of soil and plant-associated and newly described type strains.</title>
        <authorList>
            <person name="Whitman W."/>
        </authorList>
    </citation>
    <scope>NUCLEOTIDE SEQUENCE [LARGE SCALE GENOMIC DNA]</scope>
    <source>
        <strain evidence="9 10">BL24</strain>
    </source>
</reference>
<feature type="transmembrane region" description="Helical" evidence="8">
    <location>
        <begin position="198"/>
        <end position="219"/>
    </location>
</feature>
<evidence type="ECO:0000256" key="4">
    <source>
        <dbReference type="ARBA" id="ARBA00022475"/>
    </source>
</evidence>
<organism evidence="9 10">
    <name type="scientific">Paenibacillus methanolicus</name>
    <dbReference type="NCBI Taxonomy" id="582686"/>
    <lineage>
        <taxon>Bacteria</taxon>
        <taxon>Bacillati</taxon>
        <taxon>Bacillota</taxon>
        <taxon>Bacilli</taxon>
        <taxon>Bacillales</taxon>
        <taxon>Paenibacillaceae</taxon>
        <taxon>Paenibacillus</taxon>
    </lineage>
</organism>
<evidence type="ECO:0000256" key="7">
    <source>
        <dbReference type="ARBA" id="ARBA00023136"/>
    </source>
</evidence>
<dbReference type="OrthoDB" id="9811721at2"/>
<evidence type="ECO:0000256" key="6">
    <source>
        <dbReference type="ARBA" id="ARBA00022989"/>
    </source>
</evidence>
<feature type="transmembrane region" description="Helical" evidence="8">
    <location>
        <begin position="289"/>
        <end position="308"/>
    </location>
</feature>
<dbReference type="PANTHER" id="PTHR30472">
    <property type="entry name" value="FERRIC ENTEROBACTIN TRANSPORT SYSTEM PERMEASE PROTEIN"/>
    <property type="match status" value="1"/>
</dbReference>
<comment type="caution">
    <text evidence="9">The sequence shown here is derived from an EMBL/GenBank/DDBJ whole genome shotgun (WGS) entry which is preliminary data.</text>
</comment>
<keyword evidence="4" id="KW-1003">Cell membrane</keyword>
<evidence type="ECO:0000256" key="5">
    <source>
        <dbReference type="ARBA" id="ARBA00022692"/>
    </source>
</evidence>
<dbReference type="Pfam" id="PF01032">
    <property type="entry name" value="FecCD"/>
    <property type="match status" value="1"/>
</dbReference>
<dbReference type="GO" id="GO:0022857">
    <property type="term" value="F:transmembrane transporter activity"/>
    <property type="evidence" value="ECO:0007669"/>
    <property type="project" value="InterPro"/>
</dbReference>
<dbReference type="GO" id="GO:0005886">
    <property type="term" value="C:plasma membrane"/>
    <property type="evidence" value="ECO:0007669"/>
    <property type="project" value="UniProtKB-SubCell"/>
</dbReference>
<comment type="subcellular location">
    <subcellularLocation>
        <location evidence="1">Cell membrane</location>
        <topology evidence="1">Multi-pass membrane protein</topology>
    </subcellularLocation>
</comment>
<evidence type="ECO:0000256" key="2">
    <source>
        <dbReference type="ARBA" id="ARBA00007935"/>
    </source>
</evidence>